<reference evidence="2 3" key="1">
    <citation type="submission" date="2016-10" db="EMBL/GenBank/DDBJ databases">
        <authorList>
            <person name="de Groot N.N."/>
        </authorList>
    </citation>
    <scope>NUCLEOTIDE SEQUENCE [LARGE SCALE GENOMIC DNA]</scope>
    <source>
        <strain evidence="2 3">DSM 25294</strain>
    </source>
</reference>
<accession>A0A1G9M9L5</accession>
<evidence type="ECO:0008006" key="4">
    <source>
        <dbReference type="Google" id="ProtNLM"/>
    </source>
</evidence>
<name>A0A1G9M9L5_9RHOB</name>
<proteinExistence type="predicted"/>
<evidence type="ECO:0000313" key="3">
    <source>
        <dbReference type="Proteomes" id="UP000199382"/>
    </source>
</evidence>
<keyword evidence="1" id="KW-0732">Signal</keyword>
<dbReference type="RefSeq" id="WP_093164321.1">
    <property type="nucleotide sequence ID" value="NZ_FNEK01000107.1"/>
</dbReference>
<gene>
    <name evidence="2" type="ORF">SAMN04488026_110713</name>
</gene>
<sequence length="132" mass="14563">MRTVFIFWLALLSSTAATSAETPKLPKGAIQLDGAEIVQWLNGKTFRNVVIYDASVPITATTNWNSTKMRVSGTYVAGGNKGKFDNEWIINGDTSCTEKTADGKWICQKVFMLGDVMYEVNRKGKLHAISKP</sequence>
<organism evidence="2 3">
    <name type="scientific">Aliiruegeria lutimaris</name>
    <dbReference type="NCBI Taxonomy" id="571298"/>
    <lineage>
        <taxon>Bacteria</taxon>
        <taxon>Pseudomonadati</taxon>
        <taxon>Pseudomonadota</taxon>
        <taxon>Alphaproteobacteria</taxon>
        <taxon>Rhodobacterales</taxon>
        <taxon>Roseobacteraceae</taxon>
        <taxon>Aliiruegeria</taxon>
    </lineage>
</organism>
<dbReference type="Proteomes" id="UP000199382">
    <property type="component" value="Unassembled WGS sequence"/>
</dbReference>
<keyword evidence="3" id="KW-1185">Reference proteome</keyword>
<dbReference type="EMBL" id="FNEK01000107">
    <property type="protein sequence ID" value="SDL70647.1"/>
    <property type="molecule type" value="Genomic_DNA"/>
</dbReference>
<evidence type="ECO:0000256" key="1">
    <source>
        <dbReference type="SAM" id="SignalP"/>
    </source>
</evidence>
<evidence type="ECO:0000313" key="2">
    <source>
        <dbReference type="EMBL" id="SDL70647.1"/>
    </source>
</evidence>
<protein>
    <recommendedName>
        <fullName evidence="4">DUF995 domain-containing protein</fullName>
    </recommendedName>
</protein>
<feature type="signal peptide" evidence="1">
    <location>
        <begin position="1"/>
        <end position="19"/>
    </location>
</feature>
<feature type="chain" id="PRO_5011484244" description="DUF995 domain-containing protein" evidence="1">
    <location>
        <begin position="20"/>
        <end position="132"/>
    </location>
</feature>
<dbReference type="AlphaFoldDB" id="A0A1G9M9L5"/>